<organism evidence="8 9">
    <name type="scientific">Ditylenchus dipsaci</name>
    <dbReference type="NCBI Taxonomy" id="166011"/>
    <lineage>
        <taxon>Eukaryota</taxon>
        <taxon>Metazoa</taxon>
        <taxon>Ecdysozoa</taxon>
        <taxon>Nematoda</taxon>
        <taxon>Chromadorea</taxon>
        <taxon>Rhabditida</taxon>
        <taxon>Tylenchina</taxon>
        <taxon>Tylenchomorpha</taxon>
        <taxon>Sphaerularioidea</taxon>
        <taxon>Anguinidae</taxon>
        <taxon>Anguininae</taxon>
        <taxon>Ditylenchus</taxon>
    </lineage>
</organism>
<keyword evidence="4 6" id="KW-0472">Membrane</keyword>
<dbReference type="AlphaFoldDB" id="A0A915DX20"/>
<accession>A0A915DX20</accession>
<evidence type="ECO:0000256" key="3">
    <source>
        <dbReference type="ARBA" id="ARBA00022989"/>
    </source>
</evidence>
<evidence type="ECO:0000259" key="7">
    <source>
        <dbReference type="Pfam" id="PF01094"/>
    </source>
</evidence>
<evidence type="ECO:0000256" key="5">
    <source>
        <dbReference type="SAM" id="MobiDB-lite"/>
    </source>
</evidence>
<feature type="region of interest" description="Disordered" evidence="5">
    <location>
        <begin position="373"/>
        <end position="394"/>
    </location>
</feature>
<proteinExistence type="predicted"/>
<dbReference type="GO" id="GO:0007165">
    <property type="term" value="P:signal transduction"/>
    <property type="evidence" value="ECO:0007669"/>
    <property type="project" value="TreeGrafter"/>
</dbReference>
<dbReference type="SUPFAM" id="SSF53822">
    <property type="entry name" value="Periplasmic binding protein-like I"/>
    <property type="match status" value="1"/>
</dbReference>
<dbReference type="InterPro" id="IPR001828">
    <property type="entry name" value="ANF_lig-bd_rcpt"/>
</dbReference>
<evidence type="ECO:0000256" key="6">
    <source>
        <dbReference type="SAM" id="Phobius"/>
    </source>
</evidence>
<evidence type="ECO:0000256" key="1">
    <source>
        <dbReference type="ARBA" id="ARBA00004370"/>
    </source>
</evidence>
<dbReference type="GO" id="GO:0016020">
    <property type="term" value="C:membrane"/>
    <property type="evidence" value="ECO:0007669"/>
    <property type="project" value="UniProtKB-SubCell"/>
</dbReference>
<dbReference type="GO" id="GO:0017046">
    <property type="term" value="F:peptide hormone binding"/>
    <property type="evidence" value="ECO:0007669"/>
    <property type="project" value="TreeGrafter"/>
</dbReference>
<feature type="transmembrane region" description="Helical" evidence="6">
    <location>
        <begin position="12"/>
        <end position="33"/>
    </location>
</feature>
<dbReference type="InterPro" id="IPR052612">
    <property type="entry name" value="ANP_Clearance_Receptor"/>
</dbReference>
<dbReference type="PANTHER" id="PTHR44755:SF9">
    <property type="entry name" value="PROTEIN CBG14864"/>
    <property type="match status" value="1"/>
</dbReference>
<sequence length="394" mass="44806">MPPNPPRSAWRLTPTLFLVHFLPIWWFLFTMAYSSSKPSQNTSHHLYRLQRQIPWLGSTEPNRPSKHRNSHLAGEVRSEFARPPAYTHKLPYNVLLILPSKESENDKFRLTSAKAKPVIDIAIEDITISQILPPGWINITYHDSRYWEDTLLAERYATKGVVQAYCEDRLDAILGFADAYSLATVSKISAGFRHGVPVITTTGLNSQIGSKKSYPYVTRMTGSYYQMAESTYQFIAHREEAGNSTNLNYENLLFMYHDKRRAINRPQVAGENADDYLSSHCYFAMHAIKNYFKEKVIFLKNGMVQTPYTAFDEEMARTKDDVEYWVKIASESSNGKYCLPRSVIFEKTTKRRSSSLANQPKWIGASRASHLPAAASNQSSSTTTIATTSTSTRL</sequence>
<comment type="subcellular location">
    <subcellularLocation>
        <location evidence="1">Membrane</location>
    </subcellularLocation>
</comment>
<evidence type="ECO:0000313" key="9">
    <source>
        <dbReference type="WBParaSite" id="jg23644"/>
    </source>
</evidence>
<evidence type="ECO:0000256" key="4">
    <source>
        <dbReference type="ARBA" id="ARBA00023136"/>
    </source>
</evidence>
<evidence type="ECO:0000313" key="8">
    <source>
        <dbReference type="Proteomes" id="UP000887574"/>
    </source>
</evidence>
<keyword evidence="8" id="KW-1185">Reference proteome</keyword>
<dbReference type="GO" id="GO:0038023">
    <property type="term" value="F:signaling receptor activity"/>
    <property type="evidence" value="ECO:0007669"/>
    <property type="project" value="TreeGrafter"/>
</dbReference>
<keyword evidence="3 6" id="KW-1133">Transmembrane helix</keyword>
<keyword evidence="2 6" id="KW-0812">Transmembrane</keyword>
<name>A0A915DX20_9BILA</name>
<dbReference type="Gene3D" id="3.40.50.2300">
    <property type="match status" value="1"/>
</dbReference>
<dbReference type="InterPro" id="IPR028082">
    <property type="entry name" value="Peripla_BP_I"/>
</dbReference>
<protein>
    <submittedName>
        <fullName evidence="9">Receptor ligand binding region domain-containing protein</fullName>
    </submittedName>
</protein>
<dbReference type="Pfam" id="PF01094">
    <property type="entry name" value="ANF_receptor"/>
    <property type="match status" value="1"/>
</dbReference>
<dbReference type="PANTHER" id="PTHR44755">
    <property type="entry name" value="NATRIURETIC PEPTIDE RECEPTOR 3-RELATED"/>
    <property type="match status" value="1"/>
</dbReference>
<dbReference type="WBParaSite" id="jg23644">
    <property type="protein sequence ID" value="jg23644"/>
    <property type="gene ID" value="jg23644"/>
</dbReference>
<dbReference type="Proteomes" id="UP000887574">
    <property type="component" value="Unplaced"/>
</dbReference>
<feature type="domain" description="Receptor ligand binding region" evidence="7">
    <location>
        <begin position="116"/>
        <end position="233"/>
    </location>
</feature>
<reference evidence="9" key="1">
    <citation type="submission" date="2022-11" db="UniProtKB">
        <authorList>
            <consortium name="WormBaseParasite"/>
        </authorList>
    </citation>
    <scope>IDENTIFICATION</scope>
</reference>
<evidence type="ECO:0000256" key="2">
    <source>
        <dbReference type="ARBA" id="ARBA00022692"/>
    </source>
</evidence>